<dbReference type="Proteomes" id="UP000823886">
    <property type="component" value="Unassembled WGS sequence"/>
</dbReference>
<proteinExistence type="predicted"/>
<organism evidence="2 3">
    <name type="scientific">Candidatus Blautia merdavium</name>
    <dbReference type="NCBI Taxonomy" id="2838494"/>
    <lineage>
        <taxon>Bacteria</taxon>
        <taxon>Bacillati</taxon>
        <taxon>Bacillota</taxon>
        <taxon>Clostridia</taxon>
        <taxon>Lachnospirales</taxon>
        <taxon>Lachnospiraceae</taxon>
        <taxon>Blautia</taxon>
    </lineage>
</organism>
<gene>
    <name evidence="2" type="ORF">H9753_00770</name>
</gene>
<evidence type="ECO:0000256" key="1">
    <source>
        <dbReference type="SAM" id="Phobius"/>
    </source>
</evidence>
<feature type="transmembrane region" description="Helical" evidence="1">
    <location>
        <begin position="7"/>
        <end position="24"/>
    </location>
</feature>
<protein>
    <submittedName>
        <fullName evidence="2">Uncharacterized protein</fullName>
    </submittedName>
</protein>
<sequence>MHVNTKKLAVSGLLMALAVVLIILSGVLDFNTLFFLAAAAFFVGIIIREFNLRYGFAFFVGCLLLGFILAPQKLYCITYGMMGVYVLAVEGLWQYLGRHDRLKGRKLIFHIGKFVVFNLMYLPALILFPGLLFAGEISGRMLLVFWLGGQAALFVFDRAYEYFLIRMWGQIREKLFGRG</sequence>
<feature type="transmembrane region" description="Helical" evidence="1">
    <location>
        <begin position="30"/>
        <end position="47"/>
    </location>
</feature>
<dbReference type="AlphaFoldDB" id="A0A9D2PJF4"/>
<comment type="caution">
    <text evidence="2">The sequence shown here is derived from an EMBL/GenBank/DDBJ whole genome shotgun (WGS) entry which is preliminary data.</text>
</comment>
<dbReference type="EMBL" id="DWVZ01000009">
    <property type="protein sequence ID" value="HJC62137.1"/>
    <property type="molecule type" value="Genomic_DNA"/>
</dbReference>
<evidence type="ECO:0000313" key="2">
    <source>
        <dbReference type="EMBL" id="HJC62137.1"/>
    </source>
</evidence>
<feature type="transmembrane region" description="Helical" evidence="1">
    <location>
        <begin position="137"/>
        <end position="156"/>
    </location>
</feature>
<keyword evidence="1" id="KW-1133">Transmembrane helix</keyword>
<keyword evidence="1" id="KW-0812">Transmembrane</keyword>
<reference evidence="2" key="2">
    <citation type="submission" date="2021-04" db="EMBL/GenBank/DDBJ databases">
        <authorList>
            <person name="Gilroy R."/>
        </authorList>
    </citation>
    <scope>NUCLEOTIDE SEQUENCE</scope>
    <source>
        <strain evidence="2">ChiBcec2-3848</strain>
    </source>
</reference>
<evidence type="ECO:0000313" key="3">
    <source>
        <dbReference type="Proteomes" id="UP000823886"/>
    </source>
</evidence>
<reference evidence="2" key="1">
    <citation type="journal article" date="2021" name="PeerJ">
        <title>Extensive microbial diversity within the chicken gut microbiome revealed by metagenomics and culture.</title>
        <authorList>
            <person name="Gilroy R."/>
            <person name="Ravi A."/>
            <person name="Getino M."/>
            <person name="Pursley I."/>
            <person name="Horton D.L."/>
            <person name="Alikhan N.F."/>
            <person name="Baker D."/>
            <person name="Gharbi K."/>
            <person name="Hall N."/>
            <person name="Watson M."/>
            <person name="Adriaenssens E.M."/>
            <person name="Foster-Nyarko E."/>
            <person name="Jarju S."/>
            <person name="Secka A."/>
            <person name="Antonio M."/>
            <person name="Oren A."/>
            <person name="Chaudhuri R.R."/>
            <person name="La Ragione R."/>
            <person name="Hildebrand F."/>
            <person name="Pallen M.J."/>
        </authorList>
    </citation>
    <scope>NUCLEOTIDE SEQUENCE</scope>
    <source>
        <strain evidence="2">ChiBcec2-3848</strain>
    </source>
</reference>
<feature type="transmembrane region" description="Helical" evidence="1">
    <location>
        <begin position="77"/>
        <end position="96"/>
    </location>
</feature>
<feature type="transmembrane region" description="Helical" evidence="1">
    <location>
        <begin position="54"/>
        <end position="71"/>
    </location>
</feature>
<feature type="transmembrane region" description="Helical" evidence="1">
    <location>
        <begin position="108"/>
        <end position="131"/>
    </location>
</feature>
<name>A0A9D2PJF4_9FIRM</name>
<accession>A0A9D2PJF4</accession>
<keyword evidence="1" id="KW-0472">Membrane</keyword>